<evidence type="ECO:0000313" key="3">
    <source>
        <dbReference type="Proteomes" id="UP000612055"/>
    </source>
</evidence>
<gene>
    <name evidence="2" type="ORF">HYH03_007416</name>
</gene>
<comment type="caution">
    <text evidence="2">The sequence shown here is derived from an EMBL/GenBank/DDBJ whole genome shotgun (WGS) entry which is preliminary data.</text>
</comment>
<proteinExistence type="predicted"/>
<dbReference type="Proteomes" id="UP000612055">
    <property type="component" value="Unassembled WGS sequence"/>
</dbReference>
<keyword evidence="3" id="KW-1185">Reference proteome</keyword>
<dbReference type="EMBL" id="JAEHOE010000031">
    <property type="protein sequence ID" value="KAG2494359.1"/>
    <property type="molecule type" value="Genomic_DNA"/>
</dbReference>
<reference evidence="2" key="1">
    <citation type="journal article" date="2020" name="bioRxiv">
        <title>Comparative genomics of Chlamydomonas.</title>
        <authorList>
            <person name="Craig R.J."/>
            <person name="Hasan A.R."/>
            <person name="Ness R.W."/>
            <person name="Keightley P.D."/>
        </authorList>
    </citation>
    <scope>NUCLEOTIDE SEQUENCE</scope>
    <source>
        <strain evidence="2">CCAP 11/70</strain>
    </source>
</reference>
<dbReference type="AlphaFoldDB" id="A0A835YB81"/>
<sequence>MSPAPSHRYLSDTTPRCRCCSPNGPGSLSSPDVVAQAPGASQAVALPTPGCPSCAEGGYGWLVSTSASGPAGPEVVAFERPTPGTYLVCAVAPSSVQVTAGVVAPALGVNANRSATIQPNQDYGYCNETHAGFVLRYDLPAAGPPPAARHRRLGSSSGSARLGAP</sequence>
<evidence type="ECO:0000256" key="1">
    <source>
        <dbReference type="SAM" id="MobiDB-lite"/>
    </source>
</evidence>
<evidence type="ECO:0000313" key="2">
    <source>
        <dbReference type="EMBL" id="KAG2494359.1"/>
    </source>
</evidence>
<feature type="compositionally biased region" description="Low complexity" evidence="1">
    <location>
        <begin position="154"/>
        <end position="165"/>
    </location>
</feature>
<protein>
    <submittedName>
        <fullName evidence="2">Uncharacterized protein</fullName>
    </submittedName>
</protein>
<name>A0A835YB81_9CHLO</name>
<accession>A0A835YB81</accession>
<organism evidence="2 3">
    <name type="scientific">Edaphochlamys debaryana</name>
    <dbReference type="NCBI Taxonomy" id="47281"/>
    <lineage>
        <taxon>Eukaryota</taxon>
        <taxon>Viridiplantae</taxon>
        <taxon>Chlorophyta</taxon>
        <taxon>core chlorophytes</taxon>
        <taxon>Chlorophyceae</taxon>
        <taxon>CS clade</taxon>
        <taxon>Chlamydomonadales</taxon>
        <taxon>Chlamydomonadales incertae sedis</taxon>
        <taxon>Edaphochlamys</taxon>
    </lineage>
</organism>
<feature type="region of interest" description="Disordered" evidence="1">
    <location>
        <begin position="145"/>
        <end position="165"/>
    </location>
</feature>